<evidence type="ECO:0000259" key="1">
    <source>
        <dbReference type="Pfam" id="PF06114"/>
    </source>
</evidence>
<protein>
    <submittedName>
        <fullName evidence="2">ImmA/IrrE family metallo-endopeptidase</fullName>
    </submittedName>
</protein>
<dbReference type="InterPro" id="IPR052345">
    <property type="entry name" value="Rad_response_metalloprotease"/>
</dbReference>
<dbReference type="Gene3D" id="1.10.10.2910">
    <property type="match status" value="1"/>
</dbReference>
<keyword evidence="3" id="KW-1185">Reference proteome</keyword>
<dbReference type="PANTHER" id="PTHR43236">
    <property type="entry name" value="ANTITOXIN HIGA1"/>
    <property type="match status" value="1"/>
</dbReference>
<accession>A0ABR7THY4</accession>
<reference evidence="2 3" key="1">
    <citation type="submission" date="2020-09" db="EMBL/GenBank/DDBJ databases">
        <title>Genome sequences of type strains of Chitinophaga qingshengii and Chitinophaga varians.</title>
        <authorList>
            <person name="Kittiwongwattana C."/>
        </authorList>
    </citation>
    <scope>NUCLEOTIDE SEQUENCE [LARGE SCALE GENOMIC DNA]</scope>
    <source>
        <strain evidence="2 3">JCM 30026</strain>
    </source>
</reference>
<feature type="domain" description="IrrE N-terminal-like" evidence="1">
    <location>
        <begin position="64"/>
        <end position="169"/>
    </location>
</feature>
<dbReference type="Proteomes" id="UP000659124">
    <property type="component" value="Unassembled WGS sequence"/>
</dbReference>
<dbReference type="RefSeq" id="WP_188087212.1">
    <property type="nucleotide sequence ID" value="NZ_JACVFC010000001.1"/>
</dbReference>
<dbReference type="EMBL" id="JACVFC010000001">
    <property type="protein sequence ID" value="MBC9930127.1"/>
    <property type="molecule type" value="Genomic_DNA"/>
</dbReference>
<dbReference type="Pfam" id="PF06114">
    <property type="entry name" value="Peptidase_M78"/>
    <property type="match status" value="1"/>
</dbReference>
<proteinExistence type="predicted"/>
<comment type="caution">
    <text evidence="2">The sequence shown here is derived from an EMBL/GenBank/DDBJ whole genome shotgun (WGS) entry which is preliminary data.</text>
</comment>
<evidence type="ECO:0000313" key="3">
    <source>
        <dbReference type="Proteomes" id="UP000659124"/>
    </source>
</evidence>
<organism evidence="2 3">
    <name type="scientific">Chitinophaga qingshengii</name>
    <dbReference type="NCBI Taxonomy" id="1569794"/>
    <lineage>
        <taxon>Bacteria</taxon>
        <taxon>Pseudomonadati</taxon>
        <taxon>Bacteroidota</taxon>
        <taxon>Chitinophagia</taxon>
        <taxon>Chitinophagales</taxon>
        <taxon>Chitinophagaceae</taxon>
        <taxon>Chitinophaga</taxon>
    </lineage>
</organism>
<name>A0ABR7THY4_9BACT</name>
<dbReference type="PANTHER" id="PTHR43236:SF2">
    <property type="entry name" value="BLL0069 PROTEIN"/>
    <property type="match status" value="1"/>
</dbReference>
<gene>
    <name evidence="2" type="ORF">ICL07_07045</name>
</gene>
<dbReference type="InterPro" id="IPR010359">
    <property type="entry name" value="IrrE_HExxH"/>
</dbReference>
<evidence type="ECO:0000313" key="2">
    <source>
        <dbReference type="EMBL" id="MBC9930127.1"/>
    </source>
</evidence>
<sequence length="270" mass="31268">MNNRILPKIVNEVQAVTEYLSQRFCDGVKTDLAAICQDENISLIYAEYRNHFDGMIVWDTPRFYIHINTEKGNLPDSNRGRFSLGHELGHYFLESHRAGIRSGIIPPHASVNCLVQDDKLELEADYFAANLLMPRERLRRFTGGRKFSLDIIKEISAKFGVSLTAAVIRFAEVGTHEIMVVFSQDNVVKWSYRSENFPKVVNKFKKGGPLPPTSVAGESFLKRNARYTGVEPVDFEDWFIYNDWKPQWQLYEQCCYSDIYNYVISIVWFK</sequence>